<name>A0A8X6HCC9_TRICU</name>
<protein>
    <submittedName>
        <fullName evidence="1">Uncharacterized protein</fullName>
    </submittedName>
</protein>
<accession>A0A8X6HCC9</accession>
<organism evidence="1 2">
    <name type="scientific">Trichonephila clavata</name>
    <name type="common">Joro spider</name>
    <name type="synonym">Nephila clavata</name>
    <dbReference type="NCBI Taxonomy" id="2740835"/>
    <lineage>
        <taxon>Eukaryota</taxon>
        <taxon>Metazoa</taxon>
        <taxon>Ecdysozoa</taxon>
        <taxon>Arthropoda</taxon>
        <taxon>Chelicerata</taxon>
        <taxon>Arachnida</taxon>
        <taxon>Araneae</taxon>
        <taxon>Araneomorphae</taxon>
        <taxon>Entelegynae</taxon>
        <taxon>Araneoidea</taxon>
        <taxon>Nephilidae</taxon>
        <taxon>Trichonephila</taxon>
    </lineage>
</organism>
<keyword evidence="2" id="KW-1185">Reference proteome</keyword>
<gene>
    <name evidence="1" type="ORF">TNCT_588861</name>
</gene>
<dbReference type="EMBL" id="BMAO01018036">
    <property type="protein sequence ID" value="GFR20133.1"/>
    <property type="molecule type" value="Genomic_DNA"/>
</dbReference>
<sequence length="78" mass="9070">MSTPLYLKDPSENELYLPNNEGDEYYLIGRTQVFAIKEGKRYYAKDKDKNEIYPIVNNKAQTIPFLYAKNALGNDTYP</sequence>
<dbReference type="AlphaFoldDB" id="A0A8X6HCC9"/>
<dbReference type="OrthoDB" id="6407340at2759"/>
<reference evidence="1" key="1">
    <citation type="submission" date="2020-07" db="EMBL/GenBank/DDBJ databases">
        <title>Multicomponent nature underlies the extraordinary mechanical properties of spider dragline silk.</title>
        <authorList>
            <person name="Kono N."/>
            <person name="Nakamura H."/>
            <person name="Mori M."/>
            <person name="Yoshida Y."/>
            <person name="Ohtoshi R."/>
            <person name="Malay A.D."/>
            <person name="Moran D.A.P."/>
            <person name="Tomita M."/>
            <person name="Numata K."/>
            <person name="Arakawa K."/>
        </authorList>
    </citation>
    <scope>NUCLEOTIDE SEQUENCE</scope>
</reference>
<dbReference type="Proteomes" id="UP000887116">
    <property type="component" value="Unassembled WGS sequence"/>
</dbReference>
<comment type="caution">
    <text evidence="1">The sequence shown here is derived from an EMBL/GenBank/DDBJ whole genome shotgun (WGS) entry which is preliminary data.</text>
</comment>
<evidence type="ECO:0000313" key="1">
    <source>
        <dbReference type="EMBL" id="GFR20133.1"/>
    </source>
</evidence>
<evidence type="ECO:0000313" key="2">
    <source>
        <dbReference type="Proteomes" id="UP000887116"/>
    </source>
</evidence>
<feature type="non-terminal residue" evidence="1">
    <location>
        <position position="78"/>
    </location>
</feature>
<proteinExistence type="predicted"/>